<keyword evidence="1 2" id="KW-0479">Metal-binding</keyword>
<keyword evidence="2" id="KW-0677">Repeat</keyword>
<dbReference type="RefSeq" id="WP_188697487.1">
    <property type="nucleotide sequence ID" value="NZ_BMLS01000006.1"/>
</dbReference>
<protein>
    <recommendedName>
        <fullName evidence="2">Lipopolysaccharide assembly protein B</fullName>
    </recommendedName>
</protein>
<evidence type="ECO:0000256" key="2">
    <source>
        <dbReference type="HAMAP-Rule" id="MF_00994"/>
    </source>
</evidence>
<feature type="binding site" evidence="2">
    <location>
        <position position="358"/>
    </location>
    <ligand>
        <name>Fe cation</name>
        <dbReference type="ChEBI" id="CHEBI:24875"/>
    </ligand>
</feature>
<dbReference type="CDD" id="cd00350">
    <property type="entry name" value="rubredoxin_like"/>
    <property type="match status" value="1"/>
</dbReference>
<dbReference type="GO" id="GO:0046890">
    <property type="term" value="P:regulation of lipid biosynthetic process"/>
    <property type="evidence" value="ECO:0007669"/>
    <property type="project" value="UniProtKB-UniRule"/>
</dbReference>
<dbReference type="InterPro" id="IPR030865">
    <property type="entry name" value="LapB"/>
</dbReference>
<sequence length="390" mass="44935">MLELLFLLLPVAAGYGWVMGRNSLRQAQRKQSSILSRHYYKGLNFLLSDQPDKAVDTLIKMINLDSDTVETHIAMGNFFRHRGELDRAIRIHQNLVEKEHLNDNLKQQALKELGRDYLLAGFLERAEAAFLQLLDSDKYFMDAQQQLFNIYQTTKEWERAIELAERMVNCHGDSLELCERVAHFYCEQAGVHIKKQEFELAEKSLQKAVLSDEHAVRPWLMLGQMAIAQQNYLQAQEYLKQVPVRDVTWLSEAVPLLQECADKLGDSSELEQLLETYHQQCATAYLAKVKLMASKGQDRQAAEFLLQQLRKKPTMKGFETLMNLYQHQSTAEQQVGNSLAMLQELVQEQIKQRPKYRCSACGFSGRQLHWLCPSCKKWGLVKPIKGLDGE</sequence>
<gene>
    <name evidence="4" type="primary">yciM</name>
    <name evidence="2" type="synonym">lapB</name>
    <name evidence="4" type="ORF">GCM10010982_32030</name>
</gene>
<name>A0A918DMU3_9ALTE</name>
<evidence type="ECO:0000313" key="5">
    <source>
        <dbReference type="Proteomes" id="UP000606935"/>
    </source>
</evidence>
<keyword evidence="2" id="KW-0408">Iron</keyword>
<keyword evidence="2" id="KW-0472">Membrane</keyword>
<organism evidence="4 5">
    <name type="scientific">Bowmanella pacifica</name>
    <dbReference type="NCBI Taxonomy" id="502051"/>
    <lineage>
        <taxon>Bacteria</taxon>
        <taxon>Pseudomonadati</taxon>
        <taxon>Pseudomonadota</taxon>
        <taxon>Gammaproteobacteria</taxon>
        <taxon>Alteromonadales</taxon>
        <taxon>Alteromonadaceae</taxon>
        <taxon>Bowmanella</taxon>
    </lineage>
</organism>
<keyword evidence="2" id="KW-0812">Transmembrane</keyword>
<keyword evidence="2" id="KW-0802">TPR repeat</keyword>
<dbReference type="InterPro" id="IPR041166">
    <property type="entry name" value="Rubredoxin_2"/>
</dbReference>
<evidence type="ECO:0000313" key="4">
    <source>
        <dbReference type="EMBL" id="GGO72862.1"/>
    </source>
</evidence>
<dbReference type="SUPFAM" id="SSF48452">
    <property type="entry name" value="TPR-like"/>
    <property type="match status" value="2"/>
</dbReference>
<dbReference type="Proteomes" id="UP000606935">
    <property type="component" value="Unassembled WGS sequence"/>
</dbReference>
<feature type="binding site" evidence="2">
    <location>
        <position position="361"/>
    </location>
    <ligand>
        <name>Fe cation</name>
        <dbReference type="ChEBI" id="CHEBI:24875"/>
    </ligand>
</feature>
<comment type="function">
    <text evidence="2">Modulates cellular lipopolysaccharide (LPS) levels by regulating LpxC, which is involved in lipid A biosynthesis. May act by modulating the proteolytic activity of FtsH towards LpxC. May also coordinate assembly of proteins involved in LPS synthesis at the plasma membrane.</text>
</comment>
<feature type="domain" description="LapB rubredoxin metal binding" evidence="3">
    <location>
        <begin position="356"/>
        <end position="380"/>
    </location>
</feature>
<accession>A0A918DMU3</accession>
<evidence type="ECO:0000259" key="3">
    <source>
        <dbReference type="Pfam" id="PF18073"/>
    </source>
</evidence>
<evidence type="ECO:0000256" key="1">
    <source>
        <dbReference type="ARBA" id="ARBA00022723"/>
    </source>
</evidence>
<dbReference type="InterPro" id="IPR019734">
    <property type="entry name" value="TPR_rpt"/>
</dbReference>
<comment type="caution">
    <text evidence="4">The sequence shown here is derived from an EMBL/GenBank/DDBJ whole genome shotgun (WGS) entry which is preliminary data.</text>
</comment>
<feature type="binding site" evidence="2">
    <location>
        <position position="375"/>
    </location>
    <ligand>
        <name>Fe cation</name>
        <dbReference type="ChEBI" id="CHEBI:24875"/>
    </ligand>
</feature>
<proteinExistence type="inferred from homology"/>
<dbReference type="NCBIfam" id="NF008757">
    <property type="entry name" value="PRK11788.1-5"/>
    <property type="match status" value="1"/>
</dbReference>
<comment type="similarity">
    <text evidence="2">Belongs to the LapB family.</text>
</comment>
<dbReference type="HAMAP" id="MF_00994">
    <property type="entry name" value="LPS_assembly_LapB"/>
    <property type="match status" value="1"/>
</dbReference>
<keyword evidence="5" id="KW-1185">Reference proteome</keyword>
<keyword evidence="2" id="KW-0997">Cell inner membrane</keyword>
<dbReference type="Gene3D" id="1.25.40.10">
    <property type="entry name" value="Tetratricopeptide repeat domain"/>
    <property type="match status" value="1"/>
</dbReference>
<dbReference type="AlphaFoldDB" id="A0A918DMU3"/>
<dbReference type="GO" id="GO:0009898">
    <property type="term" value="C:cytoplasmic side of plasma membrane"/>
    <property type="evidence" value="ECO:0007669"/>
    <property type="project" value="UniProtKB-UniRule"/>
</dbReference>
<reference evidence="4" key="1">
    <citation type="journal article" date="2014" name="Int. J. Syst. Evol. Microbiol.">
        <title>Complete genome sequence of Corynebacterium casei LMG S-19264T (=DSM 44701T), isolated from a smear-ripened cheese.</title>
        <authorList>
            <consortium name="US DOE Joint Genome Institute (JGI-PGF)"/>
            <person name="Walter F."/>
            <person name="Albersmeier A."/>
            <person name="Kalinowski J."/>
            <person name="Ruckert C."/>
        </authorList>
    </citation>
    <scope>NUCLEOTIDE SEQUENCE</scope>
    <source>
        <strain evidence="4">CGMCC 1.7086</strain>
    </source>
</reference>
<reference evidence="4" key="2">
    <citation type="submission" date="2020-09" db="EMBL/GenBank/DDBJ databases">
        <authorList>
            <person name="Sun Q."/>
            <person name="Zhou Y."/>
        </authorList>
    </citation>
    <scope>NUCLEOTIDE SEQUENCE</scope>
    <source>
        <strain evidence="4">CGMCC 1.7086</strain>
    </source>
</reference>
<keyword evidence="2" id="KW-1133">Transmembrane helix</keyword>
<dbReference type="InterPro" id="IPR011990">
    <property type="entry name" value="TPR-like_helical_dom_sf"/>
</dbReference>
<dbReference type="Pfam" id="PF13176">
    <property type="entry name" value="TPR_7"/>
    <property type="match status" value="1"/>
</dbReference>
<feature type="binding site" evidence="2">
    <location>
        <position position="372"/>
    </location>
    <ligand>
        <name>Fe cation</name>
        <dbReference type="ChEBI" id="CHEBI:24875"/>
    </ligand>
</feature>
<feature type="topological domain" description="Cytoplasmic" evidence="2">
    <location>
        <begin position="21"/>
        <end position="390"/>
    </location>
</feature>
<comment type="subcellular location">
    <subcellularLocation>
        <location evidence="2">Cell inner membrane</location>
        <topology evidence="2">Single-pass membrane protein</topology>
        <orientation evidence="2">Cytoplasmic side</orientation>
    </subcellularLocation>
</comment>
<dbReference type="Pfam" id="PF18073">
    <property type="entry name" value="Zn_ribbon_LapB"/>
    <property type="match status" value="1"/>
</dbReference>
<keyword evidence="2" id="KW-1003">Cell membrane</keyword>
<dbReference type="GO" id="GO:0005506">
    <property type="term" value="F:iron ion binding"/>
    <property type="evidence" value="ECO:0007669"/>
    <property type="project" value="UniProtKB-UniRule"/>
</dbReference>
<dbReference type="EMBL" id="BMLS01000006">
    <property type="protein sequence ID" value="GGO72862.1"/>
    <property type="molecule type" value="Genomic_DNA"/>
</dbReference>
<dbReference type="GO" id="GO:0008653">
    <property type="term" value="P:lipopolysaccharide metabolic process"/>
    <property type="evidence" value="ECO:0007669"/>
    <property type="project" value="InterPro"/>
</dbReference>